<protein>
    <recommendedName>
        <fullName evidence="4">DUF4878 domain-containing protein</fullName>
    </recommendedName>
</protein>
<dbReference type="RefSeq" id="WP_238897029.1">
    <property type="nucleotide sequence ID" value="NZ_JAKOGG010000010.1"/>
</dbReference>
<proteinExistence type="predicted"/>
<sequence>MKKFFVLITALILSACSQPTPQEQVQQTMKEIVTAIDNGEKQLLLDKYVDMGKYNITAKDLQQENLDRLKEVLVKAENQAPEMNEDNTRAEIAVEGMHKPLTFTKAEDGQWKLNN</sequence>
<comment type="caution">
    <text evidence="2">The sequence shown here is derived from an EMBL/GenBank/DDBJ whole genome shotgun (WGS) entry which is preliminary data.</text>
</comment>
<keyword evidence="3" id="KW-1185">Reference proteome</keyword>
<accession>A0ABT2FMJ2</accession>
<organism evidence="2 3">
    <name type="scientific">Shewanella electrica</name>
    <dbReference type="NCBI Taxonomy" id="515560"/>
    <lineage>
        <taxon>Bacteria</taxon>
        <taxon>Pseudomonadati</taxon>
        <taxon>Pseudomonadota</taxon>
        <taxon>Gammaproteobacteria</taxon>
        <taxon>Alteromonadales</taxon>
        <taxon>Shewanellaceae</taxon>
        <taxon>Shewanella</taxon>
    </lineage>
</organism>
<feature type="coiled-coil region" evidence="1">
    <location>
        <begin position="59"/>
        <end position="93"/>
    </location>
</feature>
<evidence type="ECO:0000256" key="1">
    <source>
        <dbReference type="SAM" id="Coils"/>
    </source>
</evidence>
<dbReference type="EMBL" id="JAKOGG010000010">
    <property type="protein sequence ID" value="MCS4557553.1"/>
    <property type="molecule type" value="Genomic_DNA"/>
</dbReference>
<name>A0ABT2FMJ2_9GAMM</name>
<dbReference type="Proteomes" id="UP001201549">
    <property type="component" value="Unassembled WGS sequence"/>
</dbReference>
<evidence type="ECO:0008006" key="4">
    <source>
        <dbReference type="Google" id="ProtNLM"/>
    </source>
</evidence>
<dbReference type="PROSITE" id="PS51257">
    <property type="entry name" value="PROKAR_LIPOPROTEIN"/>
    <property type="match status" value="1"/>
</dbReference>
<evidence type="ECO:0000313" key="2">
    <source>
        <dbReference type="EMBL" id="MCS4557553.1"/>
    </source>
</evidence>
<reference evidence="3" key="1">
    <citation type="submission" date="2023-07" db="EMBL/GenBank/DDBJ databases">
        <title>Shewanella mangrovi sp. nov., an acetaldehyde- degrading bacterium isolated from mangrove sediment.</title>
        <authorList>
            <person name="Liu Y."/>
        </authorList>
    </citation>
    <scope>NUCLEOTIDE SEQUENCE [LARGE SCALE GENOMIC DNA]</scope>
    <source>
        <strain evidence="3">C32</strain>
    </source>
</reference>
<gene>
    <name evidence="2" type="ORF">L9G74_13965</name>
</gene>
<keyword evidence="1" id="KW-0175">Coiled coil</keyword>
<evidence type="ECO:0000313" key="3">
    <source>
        <dbReference type="Proteomes" id="UP001201549"/>
    </source>
</evidence>